<feature type="region of interest" description="Disordered" evidence="1">
    <location>
        <begin position="328"/>
        <end position="364"/>
    </location>
</feature>
<comment type="caution">
    <text evidence="5">The sequence shown here is derived from an EMBL/GenBank/DDBJ whole genome shotgun (WGS) entry which is preliminary data.</text>
</comment>
<keyword evidence="2" id="KW-0812">Transmembrane</keyword>
<feature type="signal peptide" evidence="3">
    <location>
        <begin position="1"/>
        <end position="34"/>
    </location>
</feature>
<dbReference type="NCBIfam" id="TIGR04215">
    <property type="entry name" value="choice_anch_A"/>
    <property type="match status" value="2"/>
</dbReference>
<evidence type="ECO:0000313" key="6">
    <source>
        <dbReference type="Proteomes" id="UP001144313"/>
    </source>
</evidence>
<dbReference type="InterPro" id="IPR026588">
    <property type="entry name" value="Choice_anch_A"/>
</dbReference>
<sequence>MSLSPFLSAAVRIGASAAAGTVVLGTALTGTAAAAPVTIDPLAGVEGFNAVARYDAALASTEMEGPLAAGGDLTLLGGYNIAAHTAGAFTAPGDAAPSALVVGGGVDWDASSGYARVQNGYIKIGVLAATDVLTEDANQAARTTRAVPAGAGYDADVRVETTEHQPGESVGADTGLNFEALFAQFEDRSAALASCAGANVLNISGEDLNGVAEFTFPAAPSAGDVYLINVDTTGTGGVFDWSTPNFPGISGANAPYILWNFPDATEVTVTGGDSLQGSVYAPGAAFTDESASNLEGTVVAASLDLGTAAASGGELHQQPFAGAFECEAGEEEEEGGEGGWNPEAPASETPSEDESDEALPSTGTSSILPVSLAALTLAAGAAALWATRTRRAQN</sequence>
<feature type="chain" id="PRO_5040878959" description="Choice-of-anchor A domain-containing protein" evidence="3">
    <location>
        <begin position="35"/>
        <end position="394"/>
    </location>
</feature>
<dbReference type="NCBIfam" id="TIGR01167">
    <property type="entry name" value="LPXTG_anchor"/>
    <property type="match status" value="1"/>
</dbReference>
<evidence type="ECO:0000256" key="1">
    <source>
        <dbReference type="SAM" id="MobiDB-lite"/>
    </source>
</evidence>
<keyword evidence="3" id="KW-0732">Signal</keyword>
<keyword evidence="2" id="KW-1133">Transmembrane helix</keyword>
<accession>A0A9W6LI39</accession>
<keyword evidence="6" id="KW-1185">Reference proteome</keyword>
<organism evidence="5 6">
    <name type="scientific">Glycomyces algeriensis</name>
    <dbReference type="NCBI Taxonomy" id="256037"/>
    <lineage>
        <taxon>Bacteria</taxon>
        <taxon>Bacillati</taxon>
        <taxon>Actinomycetota</taxon>
        <taxon>Actinomycetes</taxon>
        <taxon>Glycomycetales</taxon>
        <taxon>Glycomycetaceae</taxon>
        <taxon>Glycomyces</taxon>
    </lineage>
</organism>
<evidence type="ECO:0000256" key="2">
    <source>
        <dbReference type="SAM" id="Phobius"/>
    </source>
</evidence>
<evidence type="ECO:0000256" key="3">
    <source>
        <dbReference type="SAM" id="SignalP"/>
    </source>
</evidence>
<dbReference type="RefSeq" id="WP_270117324.1">
    <property type="nucleotide sequence ID" value="NZ_BAAAOL010000001.1"/>
</dbReference>
<evidence type="ECO:0000259" key="4">
    <source>
        <dbReference type="Pfam" id="PF20597"/>
    </source>
</evidence>
<dbReference type="Proteomes" id="UP001144313">
    <property type="component" value="Unassembled WGS sequence"/>
</dbReference>
<keyword evidence="2" id="KW-0472">Membrane</keyword>
<reference evidence="5" key="1">
    <citation type="submission" date="2022-12" db="EMBL/GenBank/DDBJ databases">
        <title>Reference genome sequencing for broad-spectrum identification of bacterial and archaeal isolates by mass spectrometry.</title>
        <authorList>
            <person name="Sekiguchi Y."/>
            <person name="Tourlousse D.M."/>
        </authorList>
    </citation>
    <scope>NUCLEOTIDE SEQUENCE</scope>
    <source>
        <strain evidence="5">LLR39Z86</strain>
    </source>
</reference>
<protein>
    <recommendedName>
        <fullName evidence="4">Choice-of-anchor A domain-containing protein</fullName>
    </recommendedName>
</protein>
<name>A0A9W6LI39_9ACTN</name>
<feature type="domain" description="Choice-of-anchor A" evidence="4">
    <location>
        <begin position="41"/>
        <end position="316"/>
    </location>
</feature>
<gene>
    <name evidence="5" type="ORF">GALLR39Z86_45320</name>
</gene>
<dbReference type="AlphaFoldDB" id="A0A9W6LI39"/>
<proteinExistence type="predicted"/>
<evidence type="ECO:0000313" key="5">
    <source>
        <dbReference type="EMBL" id="GLI44682.1"/>
    </source>
</evidence>
<feature type="transmembrane region" description="Helical" evidence="2">
    <location>
        <begin position="367"/>
        <end position="386"/>
    </location>
</feature>
<dbReference type="Pfam" id="PF20597">
    <property type="entry name" value="pAdhesive_15"/>
    <property type="match status" value="1"/>
</dbReference>
<dbReference type="EMBL" id="BSDT01000001">
    <property type="protein sequence ID" value="GLI44682.1"/>
    <property type="molecule type" value="Genomic_DNA"/>
</dbReference>